<accession>A0A0F9A1W1</accession>
<dbReference type="EMBL" id="LAZR01057187">
    <property type="protein sequence ID" value="KKK72584.1"/>
    <property type="molecule type" value="Genomic_DNA"/>
</dbReference>
<evidence type="ECO:0000313" key="1">
    <source>
        <dbReference type="EMBL" id="KKK72584.1"/>
    </source>
</evidence>
<proteinExistence type="predicted"/>
<protein>
    <submittedName>
        <fullName evidence="1">Uncharacterized protein</fullName>
    </submittedName>
</protein>
<organism evidence="1">
    <name type="scientific">marine sediment metagenome</name>
    <dbReference type="NCBI Taxonomy" id="412755"/>
    <lineage>
        <taxon>unclassified sequences</taxon>
        <taxon>metagenomes</taxon>
        <taxon>ecological metagenomes</taxon>
    </lineage>
</organism>
<name>A0A0F9A1W1_9ZZZZ</name>
<comment type="caution">
    <text evidence="1">The sequence shown here is derived from an EMBL/GenBank/DDBJ whole genome shotgun (WGS) entry which is preliminary data.</text>
</comment>
<dbReference type="AlphaFoldDB" id="A0A0F9A1W1"/>
<sequence length="64" mass="7571">MALSTDCRDLIFEEDFEIIEEKLKSLGEDVKLAVNDLGRITFLRLMNLPKHYVRETDHEYLDLD</sequence>
<gene>
    <name evidence="1" type="ORF">LCGC14_2902420</name>
</gene>
<reference evidence="1" key="1">
    <citation type="journal article" date="2015" name="Nature">
        <title>Complex archaea that bridge the gap between prokaryotes and eukaryotes.</title>
        <authorList>
            <person name="Spang A."/>
            <person name="Saw J.H."/>
            <person name="Jorgensen S.L."/>
            <person name="Zaremba-Niedzwiedzka K."/>
            <person name="Martijn J."/>
            <person name="Lind A.E."/>
            <person name="van Eijk R."/>
            <person name="Schleper C."/>
            <person name="Guy L."/>
            <person name="Ettema T.J."/>
        </authorList>
    </citation>
    <scope>NUCLEOTIDE SEQUENCE</scope>
</reference>